<evidence type="ECO:0000256" key="2">
    <source>
        <dbReference type="ARBA" id="ARBA00022448"/>
    </source>
</evidence>
<keyword evidence="9 12" id="KW-0472">Membrane</keyword>
<evidence type="ECO:0000256" key="3">
    <source>
        <dbReference type="ARBA" id="ARBA00022538"/>
    </source>
</evidence>
<evidence type="ECO:0000256" key="12">
    <source>
        <dbReference type="SAM" id="Phobius"/>
    </source>
</evidence>
<organism evidence="15 16">
    <name type="scientific">Dendroctonus ponderosae</name>
    <name type="common">Mountain pine beetle</name>
    <dbReference type="NCBI Taxonomy" id="77166"/>
    <lineage>
        <taxon>Eukaryota</taxon>
        <taxon>Metazoa</taxon>
        <taxon>Ecdysozoa</taxon>
        <taxon>Arthropoda</taxon>
        <taxon>Hexapoda</taxon>
        <taxon>Insecta</taxon>
        <taxon>Pterygota</taxon>
        <taxon>Neoptera</taxon>
        <taxon>Endopterygota</taxon>
        <taxon>Coleoptera</taxon>
        <taxon>Polyphaga</taxon>
        <taxon>Cucujiformia</taxon>
        <taxon>Curculionidae</taxon>
        <taxon>Scolytinae</taxon>
        <taxon>Dendroctonus</taxon>
    </lineage>
</organism>
<feature type="domain" description="Inward rectifier potassium channel C-terminal" evidence="14">
    <location>
        <begin position="178"/>
        <end position="348"/>
    </location>
</feature>
<dbReference type="PANTHER" id="PTHR11767:SF113">
    <property type="entry name" value="INWARDLY RECTIFYING POTASSIUM CHANNEL 2, ISOFORM D"/>
    <property type="match status" value="1"/>
</dbReference>
<evidence type="ECO:0000256" key="8">
    <source>
        <dbReference type="ARBA" id="ARBA00023065"/>
    </source>
</evidence>
<keyword evidence="3 11" id="KW-0633">Potassium transport</keyword>
<comment type="subcellular location">
    <subcellularLocation>
        <location evidence="1 11">Membrane</location>
        <topology evidence="1 11">Multi-pass membrane protein</topology>
    </subcellularLocation>
</comment>
<keyword evidence="16" id="KW-1185">Reference proteome</keyword>
<keyword evidence="10 11" id="KW-0407">Ion channel</keyword>
<dbReference type="Pfam" id="PF17655">
    <property type="entry name" value="IRK_C"/>
    <property type="match status" value="1"/>
</dbReference>
<dbReference type="Pfam" id="PF01007">
    <property type="entry name" value="IRK"/>
    <property type="match status" value="1"/>
</dbReference>
<feature type="transmembrane region" description="Helical" evidence="12">
    <location>
        <begin position="62"/>
        <end position="83"/>
    </location>
</feature>
<keyword evidence="5 11" id="KW-0851">Voltage-gated channel</keyword>
<evidence type="ECO:0000313" key="16">
    <source>
        <dbReference type="Proteomes" id="UP000019118"/>
    </source>
</evidence>
<evidence type="ECO:0000256" key="1">
    <source>
        <dbReference type="ARBA" id="ARBA00004141"/>
    </source>
</evidence>
<dbReference type="InterPro" id="IPR040445">
    <property type="entry name" value="Kir_TM"/>
</dbReference>
<dbReference type="GO" id="GO:0034765">
    <property type="term" value="P:regulation of monoatomic ion transmembrane transport"/>
    <property type="evidence" value="ECO:0007669"/>
    <property type="project" value="TreeGrafter"/>
</dbReference>
<accession>A0AAR5QBH0</accession>
<evidence type="ECO:0000256" key="4">
    <source>
        <dbReference type="ARBA" id="ARBA00022692"/>
    </source>
</evidence>
<dbReference type="SUPFAM" id="SSF81296">
    <property type="entry name" value="E set domains"/>
    <property type="match status" value="1"/>
</dbReference>
<dbReference type="InterPro" id="IPR014756">
    <property type="entry name" value="Ig_E-set"/>
</dbReference>
<dbReference type="Gene3D" id="1.10.287.70">
    <property type="match status" value="1"/>
</dbReference>
<keyword evidence="2 11" id="KW-0813">Transport</keyword>
<evidence type="ECO:0008006" key="17">
    <source>
        <dbReference type="Google" id="ProtNLM"/>
    </source>
</evidence>
<keyword evidence="8 11" id="KW-0406">Ion transport</keyword>
<dbReference type="PIRSF" id="PIRSF005465">
    <property type="entry name" value="GIRK_kir"/>
    <property type="match status" value="1"/>
</dbReference>
<evidence type="ECO:0000313" key="15">
    <source>
        <dbReference type="EnsemblMetazoa" id="XP_019770572.1"/>
    </source>
</evidence>
<dbReference type="Gene3D" id="2.60.40.1400">
    <property type="entry name" value="G protein-activated inward rectifier potassium channel 1"/>
    <property type="match status" value="1"/>
</dbReference>
<comment type="similarity">
    <text evidence="11">Belongs to the inward rectifier-type potassium channel (TC 1.A.2.1) family.</text>
</comment>
<proteinExistence type="inferred from homology"/>
<evidence type="ECO:0000256" key="7">
    <source>
        <dbReference type="ARBA" id="ARBA00022989"/>
    </source>
</evidence>
<dbReference type="PANTHER" id="PTHR11767">
    <property type="entry name" value="INWARD RECTIFIER POTASSIUM CHANNEL"/>
    <property type="match status" value="1"/>
</dbReference>
<keyword evidence="6 11" id="KW-0630">Potassium</keyword>
<reference evidence="15" key="2">
    <citation type="submission" date="2024-08" db="UniProtKB">
        <authorList>
            <consortium name="EnsemblMetazoa"/>
        </authorList>
    </citation>
    <scope>IDENTIFICATION</scope>
</reference>
<dbReference type="SUPFAM" id="SSF81324">
    <property type="entry name" value="Voltage-gated potassium channels"/>
    <property type="match status" value="1"/>
</dbReference>
<dbReference type="EnsemblMetazoa" id="XM_019915013.1">
    <property type="protein sequence ID" value="XP_019770572.1"/>
    <property type="gene ID" value="LOC109544692"/>
</dbReference>
<evidence type="ECO:0000256" key="10">
    <source>
        <dbReference type="ARBA" id="ARBA00023303"/>
    </source>
</evidence>
<dbReference type="Proteomes" id="UP000019118">
    <property type="component" value="Unassembled WGS sequence"/>
</dbReference>
<evidence type="ECO:0000259" key="13">
    <source>
        <dbReference type="Pfam" id="PF01007"/>
    </source>
</evidence>
<dbReference type="InterPro" id="IPR016449">
    <property type="entry name" value="K_chnl_inward-rec_Kir"/>
</dbReference>
<dbReference type="GO" id="GO:0005242">
    <property type="term" value="F:inward rectifier potassium channel activity"/>
    <property type="evidence" value="ECO:0007669"/>
    <property type="project" value="InterPro"/>
</dbReference>
<feature type="transmembrane region" description="Helical" evidence="12">
    <location>
        <begin position="143"/>
        <end position="165"/>
    </location>
</feature>
<dbReference type="GO" id="GO:0034702">
    <property type="term" value="C:monoatomic ion channel complex"/>
    <property type="evidence" value="ECO:0007669"/>
    <property type="project" value="UniProtKB-KW"/>
</dbReference>
<dbReference type="AlphaFoldDB" id="A0AAR5QBH0"/>
<reference evidence="16" key="1">
    <citation type="journal article" date="2013" name="Genome Biol.">
        <title>Draft genome of the mountain pine beetle, Dendroctonus ponderosae Hopkins, a major forest pest.</title>
        <authorList>
            <person name="Keeling C.I."/>
            <person name="Yuen M.M."/>
            <person name="Liao N.Y."/>
            <person name="Docking T.R."/>
            <person name="Chan S.K."/>
            <person name="Taylor G.A."/>
            <person name="Palmquist D.L."/>
            <person name="Jackman S.D."/>
            <person name="Nguyen A."/>
            <person name="Li M."/>
            <person name="Henderson H."/>
            <person name="Janes J.K."/>
            <person name="Zhao Y."/>
            <person name="Pandoh P."/>
            <person name="Moore R."/>
            <person name="Sperling F.A."/>
            <person name="Huber D.P."/>
            <person name="Birol I."/>
            <person name="Jones S.J."/>
            <person name="Bohlmann J."/>
        </authorList>
    </citation>
    <scope>NUCLEOTIDE SEQUENCE</scope>
</reference>
<dbReference type="InterPro" id="IPR041647">
    <property type="entry name" value="IRK_C"/>
</dbReference>
<evidence type="ECO:0000259" key="14">
    <source>
        <dbReference type="Pfam" id="PF17655"/>
    </source>
</evidence>
<evidence type="ECO:0000256" key="11">
    <source>
        <dbReference type="RuleBase" id="RU003822"/>
    </source>
</evidence>
<feature type="domain" description="Potassium channel inwardly rectifying transmembrane" evidence="13">
    <location>
        <begin position="27"/>
        <end position="171"/>
    </location>
</feature>
<evidence type="ECO:0000256" key="9">
    <source>
        <dbReference type="ARBA" id="ARBA00023136"/>
    </source>
</evidence>
<dbReference type="GO" id="GO:1990573">
    <property type="term" value="P:potassium ion import across plasma membrane"/>
    <property type="evidence" value="ECO:0007669"/>
    <property type="project" value="TreeGrafter"/>
</dbReference>
<evidence type="ECO:0000256" key="6">
    <source>
        <dbReference type="ARBA" id="ARBA00022958"/>
    </source>
</evidence>
<keyword evidence="4 11" id="KW-0812">Transmembrane</keyword>
<sequence>MLTGRGPVGTHVTRCSREKKNIHRRMIKKNGLCNVKQPRSHRQRFFVLSYEKLVDSSWTTTLSIFLAVLFLSWTCFAIFYWLICFTHGDFEPNHLPEVQKINHYKPCIYDMRGFSSAFLFSMEAQHTVGYGIKAPTDQCAEAIFVNSIHCIIGFIMQGFMAAVIFSKMTKPRVRSQTLMFSKNATISPRNGKLCLMFRVGDIRPRYINQTKVRLFLIKSMKTREEETLPHTQTELKTHMDGCSRSIFFNWPIVMYHILDQNSPLYYLAPSDLCQQRFEIMVIIEGTDENIGQVTQAKSSYMPKEILWGYRFENLIKFDELREEYEIDFSKFHDVTPVNTPLCSPVYYEQYAKMQKNILNASPCFTLDFTPRHSLGELPTFQISRIQTAQCKI</sequence>
<keyword evidence="7 12" id="KW-1133">Transmembrane helix</keyword>
<name>A0AAR5QBH0_DENPD</name>
<dbReference type="GO" id="GO:0005886">
    <property type="term" value="C:plasma membrane"/>
    <property type="evidence" value="ECO:0007669"/>
    <property type="project" value="TreeGrafter"/>
</dbReference>
<evidence type="ECO:0000256" key="5">
    <source>
        <dbReference type="ARBA" id="ARBA00022882"/>
    </source>
</evidence>
<dbReference type="PRINTS" id="PR01320">
    <property type="entry name" value="KIRCHANNEL"/>
</dbReference>
<dbReference type="InterPro" id="IPR013518">
    <property type="entry name" value="K_chnl_inward-rec_Kir_cyto"/>
</dbReference>
<protein>
    <recommendedName>
        <fullName evidence="17">Inward rectifier potassium channel C-terminal domain-containing protein</fullName>
    </recommendedName>
</protein>